<dbReference type="RefSeq" id="WP_110629047.1">
    <property type="nucleotide sequence ID" value="NZ_CP029788.1"/>
</dbReference>
<proteinExistence type="predicted"/>
<dbReference type="AlphaFoldDB" id="A0A2U9P4P3"/>
<organism evidence="1 2">
    <name type="scientific">Streptomyces actuosus</name>
    <dbReference type="NCBI Taxonomy" id="1885"/>
    <lineage>
        <taxon>Bacteria</taxon>
        <taxon>Bacillati</taxon>
        <taxon>Actinomycetota</taxon>
        <taxon>Actinomycetes</taxon>
        <taxon>Kitasatosporales</taxon>
        <taxon>Streptomycetaceae</taxon>
        <taxon>Streptomyces</taxon>
    </lineage>
</organism>
<evidence type="ECO:0000313" key="1">
    <source>
        <dbReference type="EMBL" id="AWT44141.1"/>
    </source>
</evidence>
<dbReference type="Proteomes" id="UP000247634">
    <property type="component" value="Chromosome"/>
</dbReference>
<dbReference type="OrthoDB" id="4279906at2"/>
<sequence>MRIPDGVRTSVNVLLCLAAVVGTVWSGRVIWQVWDARRQIDEACAGLVPAGRVLALSPAGGTIEHRQADEGTIQLNDLAAGQDCEIFSTEAGEKYGTDSGERWFFTGAVGVLPPESATVADDPWQELVDPFGHRTYPAQPLGSGIAGLVTDSGVVVQLPCPEGRASGRPVQALWARAELYDPGPPFTDKGQLSAHDRDVLADTAVRTANNLAGRLGCADRLPPAPEHVPALTEGPVPAARAQGTCAWYGKAGYARQSRYPDLVLESRTDARLWDERCALVLSEGRASGLYLSSADDHDLPVEPRRPGQWFVSLHTYSGEDAKHVQLTSTDFDEAPEPAAPGKAGRSREEPVWFASSVCRGQPQIHTMTIAYSYDRLMAPEMAKVFRAYVDDVVERRGCTQVTFPPAADFRPDRDGTPGG</sequence>
<reference evidence="1 2" key="1">
    <citation type="submission" date="2018-06" db="EMBL/GenBank/DDBJ databases">
        <title>The complete genome sequence of a nosiheptide producer Streptomyces actuosus ATCC 25421: deducing the ability of producing a new class III lantibiotics.</title>
        <authorList>
            <person name="Liu W."/>
            <person name="Sun F."/>
            <person name="Hu Y."/>
        </authorList>
    </citation>
    <scope>NUCLEOTIDE SEQUENCE [LARGE SCALE GENOMIC DNA]</scope>
    <source>
        <strain evidence="1 2">ATCC 25421</strain>
    </source>
</reference>
<keyword evidence="2" id="KW-1185">Reference proteome</keyword>
<evidence type="ECO:0000313" key="2">
    <source>
        <dbReference type="Proteomes" id="UP000247634"/>
    </source>
</evidence>
<protein>
    <submittedName>
        <fullName evidence="1">Uncharacterized protein</fullName>
    </submittedName>
</protein>
<dbReference type="EMBL" id="CP029788">
    <property type="protein sequence ID" value="AWT44141.1"/>
    <property type="molecule type" value="Genomic_DNA"/>
</dbReference>
<dbReference type="KEGG" id="sact:DMT42_18705"/>
<name>A0A2U9P4P3_STRAS</name>
<gene>
    <name evidence="1" type="ORF">DMT42_18705</name>
</gene>
<accession>A0A2U9P4P3</accession>